<accession>A0A179D3Y0</accession>
<protein>
    <submittedName>
        <fullName evidence="1">Capsular polysaccharide export system protein KpsC</fullName>
    </submittedName>
</protein>
<dbReference type="STRING" id="999894.TDIS_1054"/>
<evidence type="ECO:0000313" key="1">
    <source>
        <dbReference type="EMBL" id="OAQ20765.1"/>
    </source>
</evidence>
<dbReference type="AlphaFoldDB" id="A0A179D3Y0"/>
<dbReference type="GO" id="GO:0000271">
    <property type="term" value="P:polysaccharide biosynthetic process"/>
    <property type="evidence" value="ECO:0007669"/>
    <property type="project" value="InterPro"/>
</dbReference>
<gene>
    <name evidence="1" type="ORF">TDIS_1054</name>
</gene>
<reference evidence="1 2" key="1">
    <citation type="submission" date="2016-04" db="EMBL/GenBank/DDBJ databases">
        <title>Genome analysis of Thermosulfurimonas dismutans, the first thermophilic sulfur-disproportionating bacterium of the phylum Thermodesulfobacteria.</title>
        <authorList>
            <person name="Mardanov A.V."/>
            <person name="Beletsky A.V."/>
            <person name="Kadnikov V.V."/>
            <person name="Slobodkin A.I."/>
            <person name="Ravin N.V."/>
        </authorList>
    </citation>
    <scope>NUCLEOTIDE SEQUENCE [LARGE SCALE GENOMIC DNA]</scope>
    <source>
        <strain evidence="1 2">S95</strain>
    </source>
</reference>
<dbReference type="CDD" id="cd16439">
    <property type="entry name" value="beta_Kdo_transferase_KpsC_2"/>
    <property type="match status" value="1"/>
</dbReference>
<proteinExistence type="evidence at protein level"/>
<keyword evidence="2" id="KW-1185">Reference proteome</keyword>
<dbReference type="Proteomes" id="UP000078390">
    <property type="component" value="Unassembled WGS sequence"/>
</dbReference>
<evidence type="ECO:0000313" key="2">
    <source>
        <dbReference type="Proteomes" id="UP000078390"/>
    </source>
</evidence>
<dbReference type="Pfam" id="PF05159">
    <property type="entry name" value="Capsule_synth"/>
    <property type="match status" value="1"/>
</dbReference>
<dbReference type="InterPro" id="IPR007833">
    <property type="entry name" value="Capsule_polysaccharide_synth"/>
</dbReference>
<sequence length="348" mass="40150">MEDFYTYKFSLWKIRIIKRFFPTVKGNLSSRQEVEDLCQKKGKIRLLVWGSTLENERVNFNKSVEVYRLEDGFIRSIGLGIRLSIPISLVADPIGIYYDATKPSYLEEILLARKFDNVILERAQRVIELLRRYKITKYNISTDKKWRPPRTDKKIIVVPGQVESDASIKFGSPYIKTNLELLKSVREHNPNAYIVYKPHPDVVGGYRKGSYKPGELLKFCDEICVNSSSYDIISYADEVHVLTSLFGFEALIAGKPVTCYGHPFYAGYGLTTDIYPHPRRNIKLSLQELVAGALLLYPMYVSLIDGNRISAEEAIFELVNLKKNLPFKLKLWGLLQNLFDPFLKIRKF</sequence>
<keyword evidence="3" id="KW-0002">3D-structure</keyword>
<dbReference type="PDBsum" id="6MGD"/>
<dbReference type="RefSeq" id="WP_068670052.1">
    <property type="nucleotide sequence ID" value="NZ_LWLG01000006.1"/>
</dbReference>
<comment type="caution">
    <text evidence="1">The sequence shown here is derived from an EMBL/GenBank/DDBJ whole genome shotgun (WGS) entry which is preliminary data.</text>
</comment>
<dbReference type="PATRIC" id="fig|999894.6.peg.1050"/>
<name>A0A179D3Y0_9BACT</name>
<dbReference type="SMR" id="A0A179D3Y0"/>
<reference evidence="3" key="2">
    <citation type="journal article" date="2019" name="Nat. Chem. Biol.">
        <title>Biosynthesis of a conserved glycolipid anchor for Gram-negative bacterial capsules.</title>
        <authorList>
            <person name="Doyle L."/>
            <person name="Ovchinnikova O.G."/>
            <person name="Myler K."/>
            <person name="Mallette E."/>
            <person name="Huang B.S."/>
            <person name="Lowary T.L."/>
            <person name="Kimber M.S."/>
            <person name="Whitfield C."/>
        </authorList>
    </citation>
    <scope>X-RAY CRYSTALLOGRAPHY (2.50 ANGSTROMS) OF 1-326</scope>
</reference>
<dbReference type="PDB" id="6MGD">
    <property type="method" value="X-ray"/>
    <property type="resolution" value="2.50 A"/>
    <property type="chains" value="A/B=1-326"/>
</dbReference>
<dbReference type="EMBL" id="LWLG01000006">
    <property type="protein sequence ID" value="OAQ20765.1"/>
    <property type="molecule type" value="Genomic_DNA"/>
</dbReference>
<organism evidence="1 2">
    <name type="scientific">Thermosulfurimonas dismutans</name>
    <dbReference type="NCBI Taxonomy" id="999894"/>
    <lineage>
        <taxon>Bacteria</taxon>
        <taxon>Pseudomonadati</taxon>
        <taxon>Thermodesulfobacteriota</taxon>
        <taxon>Thermodesulfobacteria</taxon>
        <taxon>Thermodesulfobacteriales</taxon>
        <taxon>Thermodesulfobacteriaceae</taxon>
        <taxon>Thermosulfurimonas</taxon>
    </lineage>
</organism>
<dbReference type="GO" id="GO:0015774">
    <property type="term" value="P:polysaccharide transport"/>
    <property type="evidence" value="ECO:0007669"/>
    <property type="project" value="InterPro"/>
</dbReference>
<evidence type="ECO:0007829" key="3">
    <source>
        <dbReference type="PDB" id="6MGD"/>
    </source>
</evidence>